<dbReference type="HOGENOM" id="CLU_1043536_0_0_1"/>
<keyword evidence="2" id="KW-1185">Reference proteome</keyword>
<protein>
    <submittedName>
        <fullName evidence="1">Uncharacterized protein</fullName>
    </submittedName>
</protein>
<evidence type="ECO:0000313" key="2">
    <source>
        <dbReference type="Proteomes" id="UP000004995"/>
    </source>
</evidence>
<dbReference type="EMBL" id="AGNK02005968">
    <property type="status" value="NOT_ANNOTATED_CDS"/>
    <property type="molecule type" value="Genomic_DNA"/>
</dbReference>
<dbReference type="PANTHER" id="PTHR33018">
    <property type="entry name" value="OS10G0338966 PROTEIN-RELATED"/>
    <property type="match status" value="1"/>
</dbReference>
<evidence type="ECO:0000313" key="1">
    <source>
        <dbReference type="EnsemblPlants" id="KQK90692"/>
    </source>
</evidence>
<dbReference type="Proteomes" id="UP000004995">
    <property type="component" value="Unassembled WGS sequence"/>
</dbReference>
<dbReference type="InParanoid" id="K4AL30"/>
<dbReference type="PANTHER" id="PTHR33018:SF19">
    <property type="entry name" value="OS12G0558775 PROTEIN"/>
    <property type="match status" value="1"/>
</dbReference>
<name>K4AL30_SETIT</name>
<dbReference type="EnsemblPlants" id="KQK90692">
    <property type="protein sequence ID" value="KQK90692"/>
    <property type="gene ID" value="SETIT_039609mg"/>
</dbReference>
<dbReference type="Gramene" id="KQK90692">
    <property type="protein sequence ID" value="KQK90692"/>
    <property type="gene ID" value="SETIT_039609mg"/>
</dbReference>
<organism evidence="1 2">
    <name type="scientific">Setaria italica</name>
    <name type="common">Foxtail millet</name>
    <name type="synonym">Panicum italicum</name>
    <dbReference type="NCBI Taxonomy" id="4555"/>
    <lineage>
        <taxon>Eukaryota</taxon>
        <taxon>Viridiplantae</taxon>
        <taxon>Streptophyta</taxon>
        <taxon>Embryophyta</taxon>
        <taxon>Tracheophyta</taxon>
        <taxon>Spermatophyta</taxon>
        <taxon>Magnoliopsida</taxon>
        <taxon>Liliopsida</taxon>
        <taxon>Poales</taxon>
        <taxon>Poaceae</taxon>
        <taxon>PACMAD clade</taxon>
        <taxon>Panicoideae</taxon>
        <taxon>Panicodae</taxon>
        <taxon>Paniceae</taxon>
        <taxon>Cenchrinae</taxon>
        <taxon>Setaria</taxon>
    </lineage>
</organism>
<accession>K4AL30</accession>
<reference evidence="1" key="2">
    <citation type="submission" date="2018-08" db="UniProtKB">
        <authorList>
            <consortium name="EnsemblPlants"/>
        </authorList>
    </citation>
    <scope>IDENTIFICATION</scope>
    <source>
        <strain evidence="1">Yugu1</strain>
    </source>
</reference>
<dbReference type="AlphaFoldDB" id="K4AL30"/>
<sequence length="282" mass="32453">MNATQNPHRLGAGGYLAKIEKWRKEEEDRRIAGLPNLLVGLDECSRNWVLARVLLVKPNGEVDFKHPSTVEIFKRMGQLAEAKKKGLWKLDRERDMLTEAIRTPEHIGHLRAFTNNQESYKKRDRYKRDLEEKMRQIAMEVYATKQTNPIASGVRYPVDDIQVDTPCRLLQPVGRTLKKFREFATGVAITAHCHKQLPRSTLCGYYVCEFLKNNGSYRMNDPKDLPRIDTRNSALEDQGIVNICRDMAHSIQTEICHEKVLFFDPKGELAADGCEGLRTWTL</sequence>
<reference evidence="2" key="1">
    <citation type="journal article" date="2012" name="Nat. Biotechnol.">
        <title>Reference genome sequence of the model plant Setaria.</title>
        <authorList>
            <person name="Bennetzen J.L."/>
            <person name="Schmutz J."/>
            <person name="Wang H."/>
            <person name="Percifield R."/>
            <person name="Hawkins J."/>
            <person name="Pontaroli A.C."/>
            <person name="Estep M."/>
            <person name="Feng L."/>
            <person name="Vaughn J.N."/>
            <person name="Grimwood J."/>
            <person name="Jenkins J."/>
            <person name="Barry K."/>
            <person name="Lindquist E."/>
            <person name="Hellsten U."/>
            <person name="Deshpande S."/>
            <person name="Wang X."/>
            <person name="Wu X."/>
            <person name="Mitros T."/>
            <person name="Triplett J."/>
            <person name="Yang X."/>
            <person name="Ye C.Y."/>
            <person name="Mauro-Herrera M."/>
            <person name="Wang L."/>
            <person name="Li P."/>
            <person name="Sharma M."/>
            <person name="Sharma R."/>
            <person name="Ronald P.C."/>
            <person name="Panaud O."/>
            <person name="Kellogg E.A."/>
            <person name="Brutnell T.P."/>
            <person name="Doust A.N."/>
            <person name="Tuskan G.A."/>
            <person name="Rokhsar D."/>
            <person name="Devos K.M."/>
        </authorList>
    </citation>
    <scope>NUCLEOTIDE SEQUENCE [LARGE SCALE GENOMIC DNA]</scope>
    <source>
        <strain evidence="2">cv. Yugu1</strain>
    </source>
</reference>
<proteinExistence type="predicted"/>